<dbReference type="InterPro" id="IPR029151">
    <property type="entry name" value="Sensor-like_sf"/>
</dbReference>
<dbReference type="Gene3D" id="3.30.450.20">
    <property type="entry name" value="PAS domain"/>
    <property type="match status" value="1"/>
</dbReference>
<evidence type="ECO:0000256" key="1">
    <source>
        <dbReference type="ARBA" id="ARBA00000085"/>
    </source>
</evidence>
<keyword evidence="10 12" id="KW-1133">Transmembrane helix</keyword>
<feature type="domain" description="Histidine kinase" evidence="13">
    <location>
        <begin position="325"/>
        <end position="544"/>
    </location>
</feature>
<evidence type="ECO:0000256" key="11">
    <source>
        <dbReference type="SAM" id="MobiDB-lite"/>
    </source>
</evidence>
<dbReference type="GO" id="GO:0004673">
    <property type="term" value="F:protein histidine kinase activity"/>
    <property type="evidence" value="ECO:0007669"/>
    <property type="project" value="UniProtKB-EC"/>
</dbReference>
<dbReference type="Pfam" id="PF02518">
    <property type="entry name" value="HATPase_c"/>
    <property type="match status" value="1"/>
</dbReference>
<proteinExistence type="predicted"/>
<feature type="transmembrane region" description="Helical" evidence="12">
    <location>
        <begin position="241"/>
        <end position="264"/>
    </location>
</feature>
<dbReference type="Gene3D" id="3.30.565.10">
    <property type="entry name" value="Histidine kinase-like ATPase, C-terminal domain"/>
    <property type="match status" value="1"/>
</dbReference>
<feature type="transmembrane region" description="Helical" evidence="12">
    <location>
        <begin position="7"/>
        <end position="26"/>
    </location>
</feature>
<gene>
    <name evidence="14" type="ORF">FYC77_09505</name>
</gene>
<dbReference type="SUPFAM" id="SSF103190">
    <property type="entry name" value="Sensory domain-like"/>
    <property type="match status" value="1"/>
</dbReference>
<accession>A0A5D5AQT5</accession>
<dbReference type="InterPro" id="IPR005467">
    <property type="entry name" value="His_kinase_dom"/>
</dbReference>
<dbReference type="InterPro" id="IPR050980">
    <property type="entry name" value="2C_sensor_his_kinase"/>
</dbReference>
<dbReference type="InterPro" id="IPR004358">
    <property type="entry name" value="Sig_transdc_His_kin-like_C"/>
</dbReference>
<evidence type="ECO:0000256" key="5">
    <source>
        <dbReference type="ARBA" id="ARBA00022679"/>
    </source>
</evidence>
<dbReference type="GO" id="GO:0005886">
    <property type="term" value="C:plasma membrane"/>
    <property type="evidence" value="ECO:0007669"/>
    <property type="project" value="UniProtKB-SubCell"/>
</dbReference>
<dbReference type="AlphaFoldDB" id="A0A5D5AQT5"/>
<dbReference type="GO" id="GO:0005524">
    <property type="term" value="F:ATP binding"/>
    <property type="evidence" value="ECO:0007669"/>
    <property type="project" value="UniProtKB-KW"/>
</dbReference>
<organism evidence="14 15">
    <name type="scientific">Natrialba swarupiae</name>
    <dbReference type="NCBI Taxonomy" id="2448032"/>
    <lineage>
        <taxon>Archaea</taxon>
        <taxon>Methanobacteriati</taxon>
        <taxon>Methanobacteriota</taxon>
        <taxon>Stenosarchaea group</taxon>
        <taxon>Halobacteria</taxon>
        <taxon>Halobacteriales</taxon>
        <taxon>Natrialbaceae</taxon>
        <taxon>Natrialba</taxon>
    </lineage>
</organism>
<dbReference type="EC" id="2.7.13.3" evidence="3"/>
<dbReference type="InterPro" id="IPR003594">
    <property type="entry name" value="HATPase_dom"/>
</dbReference>
<keyword evidence="9" id="KW-0067">ATP-binding</keyword>
<evidence type="ECO:0000256" key="9">
    <source>
        <dbReference type="ARBA" id="ARBA00022840"/>
    </source>
</evidence>
<dbReference type="CDD" id="cd00075">
    <property type="entry name" value="HATPase"/>
    <property type="match status" value="1"/>
</dbReference>
<keyword evidence="6 12" id="KW-0812">Transmembrane</keyword>
<evidence type="ECO:0000259" key="13">
    <source>
        <dbReference type="PROSITE" id="PS50109"/>
    </source>
</evidence>
<feature type="region of interest" description="Disordered" evidence="11">
    <location>
        <begin position="515"/>
        <end position="567"/>
    </location>
</feature>
<evidence type="ECO:0000256" key="3">
    <source>
        <dbReference type="ARBA" id="ARBA00012438"/>
    </source>
</evidence>
<evidence type="ECO:0000256" key="4">
    <source>
        <dbReference type="ARBA" id="ARBA00022475"/>
    </source>
</evidence>
<dbReference type="SUPFAM" id="SSF55874">
    <property type="entry name" value="ATPase domain of HSP90 chaperone/DNA topoisomerase II/histidine kinase"/>
    <property type="match status" value="1"/>
</dbReference>
<dbReference type="PANTHER" id="PTHR44936">
    <property type="entry name" value="SENSOR PROTEIN CREC"/>
    <property type="match status" value="1"/>
</dbReference>
<evidence type="ECO:0000313" key="15">
    <source>
        <dbReference type="Proteomes" id="UP000324104"/>
    </source>
</evidence>
<dbReference type="SMART" id="SM00387">
    <property type="entry name" value="HATPase_c"/>
    <property type="match status" value="1"/>
</dbReference>
<evidence type="ECO:0000256" key="2">
    <source>
        <dbReference type="ARBA" id="ARBA00004651"/>
    </source>
</evidence>
<reference evidence="14 15" key="1">
    <citation type="submission" date="2019-08" db="EMBL/GenBank/DDBJ databases">
        <title>Archaea genome.</title>
        <authorList>
            <person name="Kajale S."/>
            <person name="Shouche Y."/>
            <person name="Deshpande N."/>
            <person name="Sharma A."/>
        </authorList>
    </citation>
    <scope>NUCLEOTIDE SEQUENCE [LARGE SCALE GENOMIC DNA]</scope>
    <source>
        <strain evidence="14 15">ESP3B_9</strain>
    </source>
</reference>
<comment type="subcellular location">
    <subcellularLocation>
        <location evidence="2">Cell membrane</location>
        <topology evidence="2">Multi-pass membrane protein</topology>
    </subcellularLocation>
</comment>
<dbReference type="PRINTS" id="PR00344">
    <property type="entry name" value="BCTRLSENSOR"/>
</dbReference>
<evidence type="ECO:0000256" key="8">
    <source>
        <dbReference type="ARBA" id="ARBA00022777"/>
    </source>
</evidence>
<comment type="caution">
    <text evidence="14">The sequence shown here is derived from an EMBL/GenBank/DDBJ whole genome shotgun (WGS) entry which is preliminary data.</text>
</comment>
<evidence type="ECO:0000256" key="7">
    <source>
        <dbReference type="ARBA" id="ARBA00022741"/>
    </source>
</evidence>
<keyword evidence="5" id="KW-0808">Transferase</keyword>
<keyword evidence="7" id="KW-0547">Nucleotide-binding</keyword>
<evidence type="ECO:0000256" key="10">
    <source>
        <dbReference type="ARBA" id="ARBA00022989"/>
    </source>
</evidence>
<evidence type="ECO:0000256" key="6">
    <source>
        <dbReference type="ARBA" id="ARBA00022692"/>
    </source>
</evidence>
<dbReference type="InterPro" id="IPR036890">
    <property type="entry name" value="HATPase_C_sf"/>
</dbReference>
<evidence type="ECO:0000313" key="14">
    <source>
        <dbReference type="EMBL" id="TYT62182.1"/>
    </source>
</evidence>
<keyword evidence="4" id="KW-1003">Cell membrane</keyword>
<dbReference type="PROSITE" id="PS50109">
    <property type="entry name" value="HIS_KIN"/>
    <property type="match status" value="1"/>
</dbReference>
<evidence type="ECO:0000256" key="12">
    <source>
        <dbReference type="SAM" id="Phobius"/>
    </source>
</evidence>
<keyword evidence="12" id="KW-0472">Membrane</keyword>
<name>A0A5D5AQT5_9EURY</name>
<dbReference type="RefSeq" id="WP_149081269.1">
    <property type="nucleotide sequence ID" value="NZ_VTAW01000010.1"/>
</dbReference>
<protein>
    <recommendedName>
        <fullName evidence="3">histidine kinase</fullName>
        <ecNumber evidence="3">2.7.13.3</ecNumber>
    </recommendedName>
</protein>
<keyword evidence="15" id="KW-1185">Reference proteome</keyword>
<dbReference type="PANTHER" id="PTHR44936:SF10">
    <property type="entry name" value="SENSOR PROTEIN RSTB"/>
    <property type="match status" value="1"/>
</dbReference>
<feature type="compositionally biased region" description="Basic and acidic residues" evidence="11">
    <location>
        <begin position="557"/>
        <end position="567"/>
    </location>
</feature>
<comment type="catalytic activity">
    <reaction evidence="1">
        <text>ATP + protein L-histidine = ADP + protein N-phospho-L-histidine.</text>
        <dbReference type="EC" id="2.7.13.3"/>
    </reaction>
</comment>
<dbReference type="Proteomes" id="UP000324104">
    <property type="component" value="Unassembled WGS sequence"/>
</dbReference>
<sequence length="567" mass="61574">MRLTYRFCVAFVIVVIVSGGVLVVTFDTHRTDVLDSAEDSVAERAELSATMLDDRIREQQRTLAIAANNPDVRAHGTERQGDTLEQFVDVSAFGGVTVVDETGAVRAIETRQASTSVTIVGTDLSDRRYVDRSLRGEEYVSDPLEAETGNDVIVVSTPIREDGEIVGSLNGAYHIDDERLFEPIAEDDQGAITVEADGETVFTNADHLDETIEDEATVGTVDWTVTAHRERGEVTGSIDRLVLFQTASAVALLGSVTGFAVWIYRSKVRRIGRILERLRALERREYGDEPAIGGAAEWRRIDRALDGLAGSLARREQMLLVLNRILRHNLRNTLNLVVGHANDLESRLDGENRESAAEIAAATRELLELADRARTTESLLDPIDDETLRTDVATITRERVDAFDAASRSRDLESVIVDGPEQAIAACGEGIGIAIDELLANAADHAGPNPSVTIEIEPTSEWIRLAVEDDGPGIPPEDISVITGEREISQVNHAGGIGLWLVDWIVSRHGGRLSISSSESATAGDVTERDDAGSTVVLELPRPAEPTPPTENEAGTEDARSDRIPTQ</sequence>
<keyword evidence="8 14" id="KW-0418">Kinase</keyword>
<dbReference type="EMBL" id="VTAW01000010">
    <property type="protein sequence ID" value="TYT62182.1"/>
    <property type="molecule type" value="Genomic_DNA"/>
</dbReference>